<feature type="transmembrane region" description="Helical" evidence="8">
    <location>
        <begin position="236"/>
        <end position="258"/>
    </location>
</feature>
<dbReference type="GO" id="GO:0002376">
    <property type="term" value="P:immune system process"/>
    <property type="evidence" value="ECO:0007669"/>
    <property type="project" value="UniProtKB-KW"/>
</dbReference>
<evidence type="ECO:0000313" key="10">
    <source>
        <dbReference type="Ensembl" id="ENSSLUP00000055729.1"/>
    </source>
</evidence>
<keyword evidence="3" id="KW-0732">Signal</keyword>
<dbReference type="GO" id="GO:0005886">
    <property type="term" value="C:plasma membrane"/>
    <property type="evidence" value="ECO:0007669"/>
    <property type="project" value="UniProtKB-SubCell"/>
</dbReference>
<evidence type="ECO:0000256" key="1">
    <source>
        <dbReference type="ARBA" id="ARBA00004236"/>
    </source>
</evidence>
<dbReference type="SMART" id="SM00406">
    <property type="entry name" value="IGv"/>
    <property type="match status" value="2"/>
</dbReference>
<dbReference type="Proteomes" id="UP000694568">
    <property type="component" value="Unplaced"/>
</dbReference>
<proteinExistence type="predicted"/>
<dbReference type="AlphaFoldDB" id="A0A8D0APU2"/>
<evidence type="ECO:0000256" key="6">
    <source>
        <dbReference type="ARBA" id="ARBA00023157"/>
    </source>
</evidence>
<organism evidence="10 11">
    <name type="scientific">Sander lucioperca</name>
    <name type="common">Pike-perch</name>
    <name type="synonym">Perca lucioperca</name>
    <dbReference type="NCBI Taxonomy" id="283035"/>
    <lineage>
        <taxon>Eukaryota</taxon>
        <taxon>Metazoa</taxon>
        <taxon>Chordata</taxon>
        <taxon>Craniata</taxon>
        <taxon>Vertebrata</taxon>
        <taxon>Euteleostomi</taxon>
        <taxon>Actinopterygii</taxon>
        <taxon>Neopterygii</taxon>
        <taxon>Teleostei</taxon>
        <taxon>Neoteleostei</taxon>
        <taxon>Acanthomorphata</taxon>
        <taxon>Eupercaria</taxon>
        <taxon>Perciformes</taxon>
        <taxon>Percoidei</taxon>
        <taxon>Percidae</taxon>
        <taxon>Luciopercinae</taxon>
        <taxon>Sander</taxon>
    </lineage>
</organism>
<dbReference type="InterPro" id="IPR013783">
    <property type="entry name" value="Ig-like_fold"/>
</dbReference>
<evidence type="ECO:0000256" key="5">
    <source>
        <dbReference type="ARBA" id="ARBA00023136"/>
    </source>
</evidence>
<keyword evidence="7" id="KW-0325">Glycoprotein</keyword>
<evidence type="ECO:0000256" key="2">
    <source>
        <dbReference type="ARBA" id="ARBA00022475"/>
    </source>
</evidence>
<dbReference type="PANTHER" id="PTHR19433">
    <property type="entry name" value="T-CELL RECEPTOR ALPHA CHAIN V REGION-RELATED"/>
    <property type="match status" value="1"/>
</dbReference>
<dbReference type="PROSITE" id="PS50835">
    <property type="entry name" value="IG_LIKE"/>
    <property type="match status" value="2"/>
</dbReference>
<keyword evidence="8" id="KW-1133">Transmembrane helix</keyword>
<dbReference type="GeneTree" id="ENSGT00940000162676"/>
<dbReference type="Gene3D" id="2.60.40.10">
    <property type="entry name" value="Immunoglobulins"/>
    <property type="match status" value="2"/>
</dbReference>
<evidence type="ECO:0000256" key="4">
    <source>
        <dbReference type="ARBA" id="ARBA00022859"/>
    </source>
</evidence>
<dbReference type="Ensembl" id="ENSSLUT00000057347.1">
    <property type="protein sequence ID" value="ENSSLUP00000055729.1"/>
    <property type="gene ID" value="ENSSLUG00000024037.1"/>
</dbReference>
<keyword evidence="5 8" id="KW-0472">Membrane</keyword>
<dbReference type="InterPro" id="IPR003599">
    <property type="entry name" value="Ig_sub"/>
</dbReference>
<dbReference type="CDD" id="cd00099">
    <property type="entry name" value="IgV"/>
    <property type="match status" value="2"/>
</dbReference>
<protein>
    <recommendedName>
        <fullName evidence="9">Ig-like domain-containing protein</fullName>
    </recommendedName>
</protein>
<keyword evidence="4" id="KW-0391">Immunity</keyword>
<keyword evidence="6" id="KW-1015">Disulfide bond</keyword>
<dbReference type="PANTHER" id="PTHR19433:SF133">
    <property type="entry name" value="IMMUNE-TYPE RECEPTOR 5 PRECURSOR-RELATED"/>
    <property type="match status" value="1"/>
</dbReference>
<dbReference type="InterPro" id="IPR052051">
    <property type="entry name" value="TCR_complex_component"/>
</dbReference>
<accession>A0A8D0APU2</accession>
<evidence type="ECO:0000313" key="11">
    <source>
        <dbReference type="Proteomes" id="UP000694568"/>
    </source>
</evidence>
<evidence type="ECO:0000259" key="9">
    <source>
        <dbReference type="PROSITE" id="PS50835"/>
    </source>
</evidence>
<keyword evidence="11" id="KW-1185">Reference proteome</keyword>
<dbReference type="Pfam" id="PF07686">
    <property type="entry name" value="V-set"/>
    <property type="match status" value="2"/>
</dbReference>
<feature type="domain" description="Ig-like" evidence="9">
    <location>
        <begin position="125"/>
        <end position="234"/>
    </location>
</feature>
<name>A0A8D0APU2_SANLU</name>
<evidence type="ECO:0000256" key="8">
    <source>
        <dbReference type="SAM" id="Phobius"/>
    </source>
</evidence>
<evidence type="ECO:0000256" key="3">
    <source>
        <dbReference type="ARBA" id="ARBA00022729"/>
    </source>
</evidence>
<keyword evidence="2" id="KW-1003">Cell membrane</keyword>
<comment type="subcellular location">
    <subcellularLocation>
        <location evidence="1">Cell membrane</location>
    </subcellularLocation>
</comment>
<dbReference type="InterPro" id="IPR013106">
    <property type="entry name" value="Ig_V-set"/>
</dbReference>
<reference evidence="10" key="2">
    <citation type="submission" date="2025-09" db="UniProtKB">
        <authorList>
            <consortium name="Ensembl"/>
        </authorList>
    </citation>
    <scope>IDENTIFICATION</scope>
</reference>
<dbReference type="SUPFAM" id="SSF48726">
    <property type="entry name" value="Immunoglobulin"/>
    <property type="match status" value="2"/>
</dbReference>
<dbReference type="InterPro" id="IPR007110">
    <property type="entry name" value="Ig-like_dom"/>
</dbReference>
<feature type="domain" description="Ig-like" evidence="9">
    <location>
        <begin position="13"/>
        <end position="100"/>
    </location>
</feature>
<dbReference type="SMART" id="SM00409">
    <property type="entry name" value="IG"/>
    <property type="match status" value="2"/>
</dbReference>
<dbReference type="InterPro" id="IPR036179">
    <property type="entry name" value="Ig-like_dom_sf"/>
</dbReference>
<dbReference type="GO" id="GO:0009617">
    <property type="term" value="P:response to bacterium"/>
    <property type="evidence" value="ECO:0007669"/>
    <property type="project" value="TreeGrafter"/>
</dbReference>
<sequence>ETMYYLIQTAEVPHQISLTVVEVGRNVTLECPVSETRGKFFYWYKQPLGYMVQRVVAEIVGQSTISKEFNNPRFTATKRDTQYFLTITNISKEDEATYFCHYGATYKDNFINGIFLAVNDRNQQKSVYVKQSPETESVQPGDSVTLQCSLLSKTKGNTDQCPGEHSVYWFRSGSGESHPGIIYTHSDEEEKRSCVYSLSKTIQNSSDTGTYYCAVVTCGEILFGEGTKVETKLEPVVLVLGVLLACCVTVIATLIFYGNRRKVCEHCKEMFFDVTDLISEIFVLDTNITFLQDGEARAMNYTALDFSTRKVKRGKSKKRESPPDCVYSVALPHRTSPSVTAVCGTVTESLQRDT</sequence>
<evidence type="ECO:0000256" key="7">
    <source>
        <dbReference type="ARBA" id="ARBA00023180"/>
    </source>
</evidence>
<keyword evidence="8" id="KW-0812">Transmembrane</keyword>
<reference evidence="10" key="1">
    <citation type="submission" date="2025-08" db="UniProtKB">
        <authorList>
            <consortium name="Ensembl"/>
        </authorList>
    </citation>
    <scope>IDENTIFICATION</scope>
</reference>